<feature type="compositionally biased region" description="Polar residues" evidence="1">
    <location>
        <begin position="1"/>
        <end position="16"/>
    </location>
</feature>
<dbReference type="InterPro" id="IPR038967">
    <property type="entry name" value="Dsc4-like"/>
</dbReference>
<dbReference type="InterPro" id="IPR013715">
    <property type="entry name" value="DUF1746"/>
</dbReference>
<reference evidence="3 4" key="1">
    <citation type="submission" date="2017-03" db="EMBL/GenBank/DDBJ databases">
        <title>Genomes of endolithic fungi from Antarctica.</title>
        <authorList>
            <person name="Coleine C."/>
            <person name="Masonjones S."/>
            <person name="Stajich J.E."/>
        </authorList>
    </citation>
    <scope>NUCLEOTIDE SEQUENCE [LARGE SCALE GENOMIC DNA]</scope>
    <source>
        <strain evidence="3 4">CCFEE 6315</strain>
    </source>
</reference>
<dbReference type="Proteomes" id="UP000308549">
    <property type="component" value="Unassembled WGS sequence"/>
</dbReference>
<dbReference type="GO" id="GO:0044695">
    <property type="term" value="C:Dsc E3 ubiquitin ligase complex"/>
    <property type="evidence" value="ECO:0007669"/>
    <property type="project" value="InterPro"/>
</dbReference>
<proteinExistence type="predicted"/>
<feature type="compositionally biased region" description="Polar residues" evidence="1">
    <location>
        <begin position="188"/>
        <end position="203"/>
    </location>
</feature>
<dbReference type="GO" id="GO:0032933">
    <property type="term" value="P:SREBP signaling pathway"/>
    <property type="evidence" value="ECO:0007669"/>
    <property type="project" value="InterPro"/>
</dbReference>
<evidence type="ECO:0000313" key="4">
    <source>
        <dbReference type="Proteomes" id="UP000308549"/>
    </source>
</evidence>
<feature type="compositionally biased region" description="Basic and acidic residues" evidence="1">
    <location>
        <begin position="219"/>
        <end position="234"/>
    </location>
</feature>
<keyword evidence="4" id="KW-1185">Reference proteome</keyword>
<dbReference type="EMBL" id="NAJL01000061">
    <property type="protein sequence ID" value="TKA23070.1"/>
    <property type="molecule type" value="Genomic_DNA"/>
</dbReference>
<organism evidence="3 4">
    <name type="scientific">Salinomyces thailandicus</name>
    <dbReference type="NCBI Taxonomy" id="706561"/>
    <lineage>
        <taxon>Eukaryota</taxon>
        <taxon>Fungi</taxon>
        <taxon>Dikarya</taxon>
        <taxon>Ascomycota</taxon>
        <taxon>Pezizomycotina</taxon>
        <taxon>Dothideomycetes</taxon>
        <taxon>Dothideomycetidae</taxon>
        <taxon>Mycosphaerellales</taxon>
        <taxon>Teratosphaeriaceae</taxon>
        <taxon>Salinomyces</taxon>
    </lineage>
</organism>
<name>A0A4U0TM94_9PEZI</name>
<feature type="compositionally biased region" description="Basic residues" evidence="1">
    <location>
        <begin position="36"/>
        <end position="46"/>
    </location>
</feature>
<evidence type="ECO:0000259" key="2">
    <source>
        <dbReference type="Pfam" id="PF08508"/>
    </source>
</evidence>
<dbReference type="PANTHER" id="PTHR39405:SF1">
    <property type="entry name" value="DSC E3 UBIQUITIN LIGASE COMPLEX SUBUNIT 4"/>
    <property type="match status" value="1"/>
</dbReference>
<comment type="caution">
    <text evidence="3">The sequence shown here is derived from an EMBL/GenBank/DDBJ whole genome shotgun (WGS) entry which is preliminary data.</text>
</comment>
<evidence type="ECO:0000256" key="1">
    <source>
        <dbReference type="SAM" id="MobiDB-lite"/>
    </source>
</evidence>
<dbReference type="GO" id="GO:0005783">
    <property type="term" value="C:endoplasmic reticulum"/>
    <property type="evidence" value="ECO:0007669"/>
    <property type="project" value="TreeGrafter"/>
</dbReference>
<feature type="domain" description="DUF1746" evidence="2">
    <location>
        <begin position="59"/>
        <end position="175"/>
    </location>
</feature>
<feature type="region of interest" description="Disordered" evidence="1">
    <location>
        <begin position="1"/>
        <end position="46"/>
    </location>
</feature>
<feature type="region of interest" description="Disordered" evidence="1">
    <location>
        <begin position="184"/>
        <end position="263"/>
    </location>
</feature>
<dbReference type="PANTHER" id="PTHR39405">
    <property type="entry name" value="DSC E3 UBIQUITIN LIGASE COMPLEX SUBUNIT 4"/>
    <property type="match status" value="1"/>
</dbReference>
<dbReference type="AlphaFoldDB" id="A0A4U0TM94"/>
<dbReference type="OrthoDB" id="5428737at2759"/>
<dbReference type="Pfam" id="PF08508">
    <property type="entry name" value="DUF1746"/>
    <property type="match status" value="1"/>
</dbReference>
<feature type="compositionally biased region" description="Low complexity" evidence="1">
    <location>
        <begin position="243"/>
        <end position="261"/>
    </location>
</feature>
<gene>
    <name evidence="3" type="ORF">B0A50_07387</name>
</gene>
<accession>A0A4U0TM94</accession>
<protein>
    <recommendedName>
        <fullName evidence="2">DUF1746 domain-containing protein</fullName>
    </recommendedName>
</protein>
<sequence length="338" mass="36655">MSDDASSSAVQATSTDPSHHDEPASAPLTSAEVAARRKQNRQTFNRKRGEQLDDLLRAIDLLVYAQLSTIYYLEYATLPCSFLRLLLRALPHFVFLTPKPPFFPDHPADRPYIGTILGTTLLCLLLHALYAPPTAGEATRGYLHGGLVMDFIGQQGGASRAHLLLLDLVVLGLQLTQLCVKTTKERLSSPNDSAVTVTTSSGQDYPAPPPPSQQDLDSEERGVRRSEEANHTSDIELQPLNPPDRASSPAPSNSRSPASHPLSTPAYQISDAFNSGQLVLADLNLSRTLAHHLRLSRSAAHEPQNFNRALRANLVGQLLRWRGGGTATAVRDPADQAG</sequence>
<evidence type="ECO:0000313" key="3">
    <source>
        <dbReference type="EMBL" id="TKA23070.1"/>
    </source>
</evidence>